<keyword evidence="4" id="KW-0808">Transferase</keyword>
<evidence type="ECO:0000313" key="10">
    <source>
        <dbReference type="Proteomes" id="UP000182517"/>
    </source>
</evidence>
<dbReference type="InterPro" id="IPR020578">
    <property type="entry name" value="Aminotrans_V_PyrdxlP_BS"/>
</dbReference>
<comment type="cofactor">
    <cofactor evidence="1 7">
        <name>pyridoxal 5'-phosphate</name>
        <dbReference type="ChEBI" id="CHEBI:597326"/>
    </cofactor>
</comment>
<dbReference type="AlphaFoldDB" id="A0A1L3GQ71"/>
<dbReference type="GO" id="GO:0006534">
    <property type="term" value="P:cysteine metabolic process"/>
    <property type="evidence" value="ECO:0007669"/>
    <property type="project" value="InterPro"/>
</dbReference>
<evidence type="ECO:0000256" key="1">
    <source>
        <dbReference type="ARBA" id="ARBA00001933"/>
    </source>
</evidence>
<dbReference type="InterPro" id="IPR015422">
    <property type="entry name" value="PyrdxlP-dep_Trfase_small"/>
</dbReference>
<evidence type="ECO:0000256" key="6">
    <source>
        <dbReference type="ARBA" id="ARBA00050776"/>
    </source>
</evidence>
<dbReference type="Gene3D" id="3.40.640.10">
    <property type="entry name" value="Type I PLP-dependent aspartate aminotransferase-like (Major domain)"/>
    <property type="match status" value="1"/>
</dbReference>
<keyword evidence="5" id="KW-0663">Pyridoxal phosphate</keyword>
<comment type="catalytic activity">
    <reaction evidence="6">
        <text>(sulfur carrier)-H + L-cysteine = (sulfur carrier)-SH + L-alanine</text>
        <dbReference type="Rhea" id="RHEA:43892"/>
        <dbReference type="Rhea" id="RHEA-COMP:14737"/>
        <dbReference type="Rhea" id="RHEA-COMP:14739"/>
        <dbReference type="ChEBI" id="CHEBI:29917"/>
        <dbReference type="ChEBI" id="CHEBI:35235"/>
        <dbReference type="ChEBI" id="CHEBI:57972"/>
        <dbReference type="ChEBI" id="CHEBI:64428"/>
        <dbReference type="EC" id="2.8.1.7"/>
    </reaction>
</comment>
<sequence length="389" mass="40981">MTIYLDNAATTFPKPESVYTTLDQTCRRLAISPGRGSYSLALEAGRLVYEVRETVAEFFNIPDPARVIFTANATEAINLGLFGLLQAGDRVVSTTMEHNAVSRPLHALASRGVEVVRVPADATGQVSASAIHEAATDGGKTARLVVLSHCSNVTGSIQPVEEIGPWCRQHGILFMVDAAQSAGLLPIDVRRMGIDLLAAAGHKGLFGPTGTGFLYLAEGLHPMPLVYGGTGGNSSSPLMPDELPERLECGTLNTPALAGLQAGIEFVRSQGLEQIFRHKNALLTQLKDGLQSMPALHLHGPDCSDLQGGVLSFTVAGHDPSEIGFLLDVEHGICIRTGLHCAPDAHRSIGTLPAGTLRVSPGAFNTAADIDALLNALDRIFCANPTVSA</sequence>
<dbReference type="STRING" id="1842532.A7E78_09475"/>
<name>A0A1L3GQ71_9BACT</name>
<evidence type="ECO:0000313" key="9">
    <source>
        <dbReference type="EMBL" id="APG28045.1"/>
    </source>
</evidence>
<dbReference type="Gene3D" id="3.90.1150.10">
    <property type="entry name" value="Aspartate Aminotransferase, domain 1"/>
    <property type="match status" value="1"/>
</dbReference>
<dbReference type="Proteomes" id="UP000182517">
    <property type="component" value="Chromosome"/>
</dbReference>
<feature type="domain" description="Aminotransferase class V" evidence="8">
    <location>
        <begin position="3"/>
        <end position="373"/>
    </location>
</feature>
<dbReference type="NCBIfam" id="TIGR01977">
    <property type="entry name" value="am_tr_V_EF2568"/>
    <property type="match status" value="1"/>
</dbReference>
<dbReference type="EC" id="2.8.1.7" evidence="3"/>
<dbReference type="SUPFAM" id="SSF53383">
    <property type="entry name" value="PLP-dependent transferases"/>
    <property type="match status" value="1"/>
</dbReference>
<evidence type="ECO:0000256" key="2">
    <source>
        <dbReference type="ARBA" id="ARBA00010447"/>
    </source>
</evidence>
<dbReference type="KEGG" id="pef:A7E78_09475"/>
<dbReference type="GO" id="GO:0031071">
    <property type="term" value="F:cysteine desulfurase activity"/>
    <property type="evidence" value="ECO:0007669"/>
    <property type="project" value="UniProtKB-EC"/>
</dbReference>
<keyword evidence="10" id="KW-1185">Reference proteome</keyword>
<dbReference type="InterPro" id="IPR010969">
    <property type="entry name" value="Cys_dSase-rel_unknwn_funct"/>
</dbReference>
<reference evidence="9 10" key="1">
    <citation type="journal article" date="2017" name="Genome Announc.">
        <title>Complete Genome Sequences of Two Acetylene-Fermenting Pelobacter acetylenicus Strains.</title>
        <authorList>
            <person name="Sutton J.M."/>
            <person name="Baesman S.M."/>
            <person name="Fierst J.L."/>
            <person name="Poret-Peterson A.T."/>
            <person name="Oremland R.S."/>
            <person name="Dunlap D.S."/>
            <person name="Akob D.M."/>
        </authorList>
    </citation>
    <scope>NUCLEOTIDE SEQUENCE [LARGE SCALE GENOMIC DNA]</scope>
    <source>
        <strain evidence="9 10">SFB93</strain>
    </source>
</reference>
<protein>
    <recommendedName>
        <fullName evidence="3">cysteine desulfurase</fullName>
        <ecNumber evidence="3">2.8.1.7</ecNumber>
    </recommendedName>
</protein>
<evidence type="ECO:0000256" key="5">
    <source>
        <dbReference type="ARBA" id="ARBA00022898"/>
    </source>
</evidence>
<dbReference type="InterPro" id="IPR016454">
    <property type="entry name" value="Cysteine_dSase"/>
</dbReference>
<evidence type="ECO:0000259" key="8">
    <source>
        <dbReference type="Pfam" id="PF00266"/>
    </source>
</evidence>
<dbReference type="RefSeq" id="WP_072284005.1">
    <property type="nucleotide sequence ID" value="NZ_CP015519.1"/>
</dbReference>
<dbReference type="InterPro" id="IPR015421">
    <property type="entry name" value="PyrdxlP-dep_Trfase_major"/>
</dbReference>
<dbReference type="GO" id="GO:0030170">
    <property type="term" value="F:pyridoxal phosphate binding"/>
    <property type="evidence" value="ECO:0007669"/>
    <property type="project" value="InterPro"/>
</dbReference>
<comment type="similarity">
    <text evidence="2">Belongs to the class-V pyridoxal-phosphate-dependent aminotransferase family. Csd subfamily.</text>
</comment>
<evidence type="ECO:0000256" key="4">
    <source>
        <dbReference type="ARBA" id="ARBA00022679"/>
    </source>
</evidence>
<dbReference type="PANTHER" id="PTHR43586:SF4">
    <property type="entry name" value="ISOPENICILLIN N EPIMERASE"/>
    <property type="match status" value="1"/>
</dbReference>
<evidence type="ECO:0000256" key="3">
    <source>
        <dbReference type="ARBA" id="ARBA00012239"/>
    </source>
</evidence>
<gene>
    <name evidence="9" type="ORF">A7E78_09475</name>
</gene>
<dbReference type="EMBL" id="CP015519">
    <property type="protein sequence ID" value="APG28045.1"/>
    <property type="molecule type" value="Genomic_DNA"/>
</dbReference>
<dbReference type="InterPro" id="IPR015424">
    <property type="entry name" value="PyrdxlP-dep_Trfase"/>
</dbReference>
<dbReference type="PANTHER" id="PTHR43586">
    <property type="entry name" value="CYSTEINE DESULFURASE"/>
    <property type="match status" value="1"/>
</dbReference>
<dbReference type="Pfam" id="PF00266">
    <property type="entry name" value="Aminotran_5"/>
    <property type="match status" value="1"/>
</dbReference>
<dbReference type="PIRSF" id="PIRSF005572">
    <property type="entry name" value="NifS"/>
    <property type="match status" value="1"/>
</dbReference>
<dbReference type="OrthoDB" id="9808002at2"/>
<proteinExistence type="inferred from homology"/>
<evidence type="ECO:0000256" key="7">
    <source>
        <dbReference type="RuleBase" id="RU004504"/>
    </source>
</evidence>
<dbReference type="InterPro" id="IPR000192">
    <property type="entry name" value="Aminotrans_V_dom"/>
</dbReference>
<dbReference type="PROSITE" id="PS00595">
    <property type="entry name" value="AA_TRANSFER_CLASS_5"/>
    <property type="match status" value="1"/>
</dbReference>
<dbReference type="InterPro" id="IPR010970">
    <property type="entry name" value="Cys_dSase_SufS"/>
</dbReference>
<dbReference type="CDD" id="cd06453">
    <property type="entry name" value="SufS_like"/>
    <property type="match status" value="1"/>
</dbReference>
<organism evidence="9 10">
    <name type="scientific">Syntrophotalea acetylenivorans</name>
    <dbReference type="NCBI Taxonomy" id="1842532"/>
    <lineage>
        <taxon>Bacteria</taxon>
        <taxon>Pseudomonadati</taxon>
        <taxon>Thermodesulfobacteriota</taxon>
        <taxon>Desulfuromonadia</taxon>
        <taxon>Desulfuromonadales</taxon>
        <taxon>Syntrophotaleaceae</taxon>
        <taxon>Syntrophotalea</taxon>
    </lineage>
</organism>
<accession>A0A1L3GQ71</accession>